<dbReference type="PANTHER" id="PTHR30347">
    <property type="entry name" value="POTASSIUM CHANNEL RELATED"/>
    <property type="match status" value="1"/>
</dbReference>
<dbReference type="GO" id="GO:0003676">
    <property type="term" value="F:nucleic acid binding"/>
    <property type="evidence" value="ECO:0007669"/>
    <property type="project" value="InterPro"/>
</dbReference>
<dbReference type="SUPFAM" id="SSF53098">
    <property type="entry name" value="Ribonuclease H-like"/>
    <property type="match status" value="1"/>
</dbReference>
<dbReference type="EMBL" id="FMHU01000001">
    <property type="protein sequence ID" value="SCL17264.1"/>
    <property type="molecule type" value="Genomic_DNA"/>
</dbReference>
<dbReference type="InterPro" id="IPR009057">
    <property type="entry name" value="Homeodomain-like_sf"/>
</dbReference>
<dbReference type="RefSeq" id="WP_091455658.1">
    <property type="nucleotide sequence ID" value="NZ_FMHU01000001.1"/>
</dbReference>
<feature type="domain" description="Tc1-like transposase DDE" evidence="1">
    <location>
        <begin position="175"/>
        <end position="320"/>
    </location>
</feature>
<dbReference type="InterPro" id="IPR038717">
    <property type="entry name" value="Tc1-like_DDE_dom"/>
</dbReference>
<dbReference type="Proteomes" id="UP000198906">
    <property type="component" value="Unassembled WGS sequence"/>
</dbReference>
<protein>
    <submittedName>
        <fullName evidence="2">Transposase</fullName>
    </submittedName>
</protein>
<reference evidence="3" key="1">
    <citation type="submission" date="2016-06" db="EMBL/GenBank/DDBJ databases">
        <authorList>
            <person name="Varghese N."/>
        </authorList>
    </citation>
    <scope>NUCLEOTIDE SEQUENCE [LARGE SCALE GENOMIC DNA]</scope>
    <source>
        <strain evidence="3">DSM 46123</strain>
    </source>
</reference>
<keyword evidence="3" id="KW-1185">Reference proteome</keyword>
<dbReference type="InterPro" id="IPR047655">
    <property type="entry name" value="Transpos_IS630-like"/>
</dbReference>
<evidence type="ECO:0000313" key="3">
    <source>
        <dbReference type="Proteomes" id="UP000198906"/>
    </source>
</evidence>
<accession>A0A1C6RJB8</accession>
<name>A0A1C6RJB8_9ACTN</name>
<sequence length="363" mass="41479">MPRTGRPIPPLVLSDEERATLVRWSRRAKSAQVLAMRAKIILGCAEGASNTDVATALGVHLSTVGKWRRRFLRERLDGLIDEQRPGRPPSISLDQVEQVVVATLERTPRNATHWSRKSMAERSGLSKSTIGRIWRDFGLKPHRADTFKLSTDPQFIEKVVDVVGLYHNPPERAVVLYVDEKSQIQALDRSQRVLPMMPGMPERRTHDYARNGITSLFAAFNIADGTVISQLHRQHRATEFKKFLATIDKTVPAELDVHLICDNYGTHKTPAIRAWLARHPRFHMHFTPTGPSWINQVERWFGYLTEQKIRRGAHKSVQSLEADIRAWIADWNSNPRPFVWTKTAEEILDSLARFCRRISGAEH</sequence>
<dbReference type="Pfam" id="PF13565">
    <property type="entry name" value="HTH_32"/>
    <property type="match status" value="1"/>
</dbReference>
<dbReference type="Pfam" id="PF13358">
    <property type="entry name" value="DDE_3"/>
    <property type="match status" value="1"/>
</dbReference>
<dbReference type="InterPro" id="IPR012337">
    <property type="entry name" value="RNaseH-like_sf"/>
</dbReference>
<proteinExistence type="predicted"/>
<dbReference type="PANTHER" id="PTHR30347:SF1">
    <property type="entry name" value="MECHANOSENSITIVE CHANNEL MSCK"/>
    <property type="match status" value="1"/>
</dbReference>
<dbReference type="Gene3D" id="3.30.420.10">
    <property type="entry name" value="Ribonuclease H-like superfamily/Ribonuclease H"/>
    <property type="match status" value="1"/>
</dbReference>
<gene>
    <name evidence="2" type="ORF">GA0074694_1944</name>
</gene>
<dbReference type="STRING" id="47866.GA0074694_1944"/>
<organism evidence="2 3">
    <name type="scientific">Micromonospora inyonensis</name>
    <dbReference type="NCBI Taxonomy" id="47866"/>
    <lineage>
        <taxon>Bacteria</taxon>
        <taxon>Bacillati</taxon>
        <taxon>Actinomycetota</taxon>
        <taxon>Actinomycetes</taxon>
        <taxon>Micromonosporales</taxon>
        <taxon>Micromonosporaceae</taxon>
        <taxon>Micromonospora</taxon>
    </lineage>
</organism>
<evidence type="ECO:0000259" key="1">
    <source>
        <dbReference type="Pfam" id="PF13358"/>
    </source>
</evidence>
<dbReference type="NCBIfam" id="NF033545">
    <property type="entry name" value="transpos_IS630"/>
    <property type="match status" value="1"/>
</dbReference>
<dbReference type="AlphaFoldDB" id="A0A1C6RJB8"/>
<evidence type="ECO:0000313" key="2">
    <source>
        <dbReference type="EMBL" id="SCL17264.1"/>
    </source>
</evidence>
<dbReference type="InterPro" id="IPR036397">
    <property type="entry name" value="RNaseH_sf"/>
</dbReference>
<dbReference type="SUPFAM" id="SSF46689">
    <property type="entry name" value="Homeodomain-like"/>
    <property type="match status" value="1"/>
</dbReference>
<dbReference type="InterPro" id="IPR052702">
    <property type="entry name" value="MscS-like_channel"/>
</dbReference>